<feature type="region of interest" description="Disordered" evidence="2">
    <location>
        <begin position="1238"/>
        <end position="1259"/>
    </location>
</feature>
<feature type="compositionally biased region" description="Polar residues" evidence="2">
    <location>
        <begin position="418"/>
        <end position="427"/>
    </location>
</feature>
<keyword evidence="4" id="KW-1185">Reference proteome</keyword>
<dbReference type="InterPro" id="IPR001680">
    <property type="entry name" value="WD40_rpt"/>
</dbReference>
<feature type="compositionally biased region" description="Polar residues" evidence="2">
    <location>
        <begin position="383"/>
        <end position="392"/>
    </location>
</feature>
<feature type="compositionally biased region" description="Low complexity" evidence="2">
    <location>
        <begin position="318"/>
        <end position="343"/>
    </location>
</feature>
<dbReference type="SMART" id="SM00320">
    <property type="entry name" value="WD40"/>
    <property type="match status" value="4"/>
</dbReference>
<feature type="compositionally biased region" description="Polar residues" evidence="2">
    <location>
        <begin position="296"/>
        <end position="317"/>
    </location>
</feature>
<reference evidence="3 4" key="1">
    <citation type="submission" date="2015-09" db="EMBL/GenBank/DDBJ databases">
        <title>Atta colombica WGS genome.</title>
        <authorList>
            <person name="Nygaard S."/>
            <person name="Hu H."/>
            <person name="Boomsma J."/>
            <person name="Zhang G."/>
        </authorList>
    </citation>
    <scope>NUCLEOTIDE SEQUENCE [LARGE SCALE GENOMIC DNA]</scope>
    <source>
        <strain evidence="3">Treedump-2</strain>
        <tissue evidence="3">Whole body</tissue>
    </source>
</reference>
<sequence length="1461" mass="165714">MNARQIEKKVNAIVDEILNEDQENDFDATRDKTCLGDCEKLDDTPKFLSSQILRQCKCGVETSLRFSLRVMEAMRLLQRDIDQPSTSSAEEIADYIRSHYRYNGDLYAQVRTALRQVCSQGFVIELLNNEYHLIGPVVKPIKWNGCSLDCKGRIIEGTSRRRKKIDNQRNNVCDCERFPKNSAKNAKKARVENQRVERADEKEDETTMKEKDMDCICNAEVVIRDELSRIRSPRPRVIRNGRRRNDAKEDEEDIEERIKDDEEDEDTEDSIYDELRARVPQRRTAARERELRRGSKSLQNSLTRTQSIRNTIKPSTGSSQVKTVKQVSSTSKSSSLNASSSHSLMKKSTTSKIRPENIAKSSDNTVKKRKSREQVGYSEKRGQSTMYMPKSTTGQLNIKSNEKIAIRASRDKEKSQDHSTPNRTTPRILSRERRKSRTLSPSEIKMLHSAIRRPDIVEKEQKKDVLTDSHSSIQADLNEVDYDYEDDFEDYESDFQECTDSDTPSISEKSDSSGSSSHLEPIELRLREKKSTEHTKVEEEHMLDSGHYDLAEAKKRAAQIESMLLTQSNTPPLPELREPVGKTFSSDDRPTENKSLPSSTDEGFEDSRSGDFTRSPPLSQVPFIDFRKPKENRREENSRKIRSRGEELLEMIKLDFMEWSLLECNPIPYDEFIRNYGKLNAQQEYYILFFIEQIGVGNDLDEMDDINFLSQPLYDVLRLNDFLNRAGAVVLSLLEEREHGGTVFQNDVDDLAFSDGFVKLSVDTVTFLATRSVKIIHYSNVLNKVLLTIHVPVEEELETINKQDYITDCCIGCVWNISEPSMPKKLFYSQCPITACCFHLTNCNTVFAGLEDGSLSLWDLKEDEMWHQKITDKANELDWVIRTPTYTTTAELDAHTSQVVAIRVLLDEDGCLIIWSILHNMGMNIDDLGLSHWGNIRLIKNQKMFLMKKDSEIMNMFVDMHVDSANTNNIYIATNSTDILHTTYIGNRTNPLTYKPAEISKCGTSTCIDVCPFNQSFFWVGCNDGTIRLHYLNIERPIVQLKNEQYSDEIKTLQWSKTKPLTVYTLDNSSRIHVWDLSKSDICPIYILPMGKWGKISSMQLSPCIIDQDMTNQYLVKKAAITAYHDLTKGCYSLDAVERAICHMESKKYFNCAYGGSLDANGEVVMDAAIMTNDLRIGCVGAVRNIAHPITLAKMVLQQTEHVLIVEAGAQKFSLESGIPILSPDQLIVMKTALHEEGNNEAQDTRKTQELLDDGDKQSNKKECIPECVIERDNEESATLEVAEIDKSLEIEPDFIQLGAVGAVAYDRKKRLASGTSTAGESGKLHGIVSATGTAIGCGIYVDKCGSVSVSGCDKAIYKYAPAQKILRRLRRKAMSIDEAVAEVLKDFKEETGGSFPPESDVGVIALTAKGIPSVSFKCPHFPWAYCDKGYVYYGCARNEIFSEKIDIIERPLDCMCEDSN</sequence>
<dbReference type="Pfam" id="PF01112">
    <property type="entry name" value="Asparaginase_2"/>
    <property type="match status" value="1"/>
</dbReference>
<feature type="compositionally biased region" description="Basic and acidic residues" evidence="2">
    <location>
        <begin position="625"/>
        <end position="640"/>
    </location>
</feature>
<feature type="compositionally biased region" description="Basic and acidic residues" evidence="2">
    <location>
        <begin position="520"/>
        <end position="546"/>
    </location>
</feature>
<feature type="compositionally biased region" description="Acidic residues" evidence="2">
    <location>
        <begin position="248"/>
        <end position="272"/>
    </location>
</feature>
<dbReference type="GO" id="GO:0045503">
    <property type="term" value="F:dynein light chain binding"/>
    <property type="evidence" value="ECO:0007669"/>
    <property type="project" value="InterPro"/>
</dbReference>
<dbReference type="InterPro" id="IPR015943">
    <property type="entry name" value="WD40/YVTN_repeat-like_dom_sf"/>
</dbReference>
<dbReference type="InterPro" id="IPR036322">
    <property type="entry name" value="WD40_repeat_dom_sf"/>
</dbReference>
<dbReference type="InterPro" id="IPR042505">
    <property type="entry name" value="DYNC2I1"/>
</dbReference>
<dbReference type="Gene3D" id="3.60.20.30">
    <property type="entry name" value="(Glycosyl)asparaginase"/>
    <property type="match status" value="1"/>
</dbReference>
<evidence type="ECO:0000313" key="3">
    <source>
        <dbReference type="EMBL" id="KYM81651.1"/>
    </source>
</evidence>
<name>A0A195BAS7_9HYME</name>
<feature type="region of interest" description="Disordered" evidence="2">
    <location>
        <begin position="408"/>
        <end position="452"/>
    </location>
</feature>
<dbReference type="InterPro" id="IPR029055">
    <property type="entry name" value="Ntn_hydrolases_N"/>
</dbReference>
<dbReference type="STRING" id="520822.A0A195BAS7"/>
<dbReference type="EMBL" id="KQ976532">
    <property type="protein sequence ID" value="KYM81651.1"/>
    <property type="molecule type" value="Genomic_DNA"/>
</dbReference>
<dbReference type="SUPFAM" id="SSF50978">
    <property type="entry name" value="WD40 repeat-like"/>
    <property type="match status" value="1"/>
</dbReference>
<feature type="compositionally biased region" description="Basic and acidic residues" evidence="2">
    <location>
        <begin position="408"/>
        <end position="417"/>
    </location>
</feature>
<comment type="similarity">
    <text evidence="1">Belongs to the Ntn-hydrolase family.</text>
</comment>
<feature type="region of interest" description="Disordered" evidence="2">
    <location>
        <begin position="241"/>
        <end position="392"/>
    </location>
</feature>
<feature type="compositionally biased region" description="Basic and acidic residues" evidence="2">
    <location>
        <begin position="575"/>
        <end position="592"/>
    </location>
</feature>
<protein>
    <submittedName>
        <fullName evidence="3">WD repeat-containing protein 60</fullName>
    </submittedName>
</protein>
<accession>A0A195BAS7</accession>
<dbReference type="InterPro" id="IPR000246">
    <property type="entry name" value="Peptidase_T2"/>
</dbReference>
<feature type="region of interest" description="Disordered" evidence="2">
    <location>
        <begin position="184"/>
        <end position="210"/>
    </location>
</feature>
<dbReference type="GO" id="GO:0016787">
    <property type="term" value="F:hydrolase activity"/>
    <property type="evidence" value="ECO:0007669"/>
    <property type="project" value="InterPro"/>
</dbReference>
<organism evidence="3 4">
    <name type="scientific">Atta colombica</name>
    <dbReference type="NCBI Taxonomy" id="520822"/>
    <lineage>
        <taxon>Eukaryota</taxon>
        <taxon>Metazoa</taxon>
        <taxon>Ecdysozoa</taxon>
        <taxon>Arthropoda</taxon>
        <taxon>Hexapoda</taxon>
        <taxon>Insecta</taxon>
        <taxon>Pterygota</taxon>
        <taxon>Neoptera</taxon>
        <taxon>Endopterygota</taxon>
        <taxon>Hymenoptera</taxon>
        <taxon>Apocrita</taxon>
        <taxon>Aculeata</taxon>
        <taxon>Formicoidea</taxon>
        <taxon>Formicidae</taxon>
        <taxon>Myrmicinae</taxon>
        <taxon>Atta</taxon>
    </lineage>
</organism>
<dbReference type="Gene3D" id="2.130.10.10">
    <property type="entry name" value="YVTN repeat-like/Quinoprotein amine dehydrogenase"/>
    <property type="match status" value="2"/>
</dbReference>
<dbReference type="GO" id="GO:0042073">
    <property type="term" value="P:intraciliary transport"/>
    <property type="evidence" value="ECO:0007669"/>
    <property type="project" value="InterPro"/>
</dbReference>
<gene>
    <name evidence="3" type="ORF">ALC53_08038</name>
</gene>
<feature type="region of interest" description="Disordered" evidence="2">
    <location>
        <begin position="493"/>
        <end position="546"/>
    </location>
</feature>
<dbReference type="SUPFAM" id="SSF56235">
    <property type="entry name" value="N-terminal nucleophile aminohydrolases (Ntn hydrolases)"/>
    <property type="match status" value="1"/>
</dbReference>
<feature type="region of interest" description="Disordered" evidence="2">
    <location>
        <begin position="565"/>
        <end position="640"/>
    </location>
</feature>
<proteinExistence type="inferred from homology"/>
<evidence type="ECO:0000256" key="1">
    <source>
        <dbReference type="ARBA" id="ARBA00010872"/>
    </source>
</evidence>
<feature type="compositionally biased region" description="Basic and acidic residues" evidence="2">
    <location>
        <begin position="189"/>
        <end position="210"/>
    </location>
</feature>
<evidence type="ECO:0000313" key="4">
    <source>
        <dbReference type="Proteomes" id="UP000078540"/>
    </source>
</evidence>
<dbReference type="Proteomes" id="UP000078540">
    <property type="component" value="Unassembled WGS sequence"/>
</dbReference>
<evidence type="ECO:0000256" key="2">
    <source>
        <dbReference type="SAM" id="MobiDB-lite"/>
    </source>
</evidence>
<dbReference type="GO" id="GO:0005929">
    <property type="term" value="C:cilium"/>
    <property type="evidence" value="ECO:0007669"/>
    <property type="project" value="GOC"/>
</dbReference>
<dbReference type="PANTHER" id="PTHR16022">
    <property type="entry name" value="WD REPEAT DOMAIN 60"/>
    <property type="match status" value="1"/>
</dbReference>
<dbReference type="PANTHER" id="PTHR16022:SF0">
    <property type="entry name" value="CYTOPLASMIC DYNEIN 2 INTERMEDIATE CHAIN 1"/>
    <property type="match status" value="1"/>
</dbReference>
<dbReference type="GO" id="GO:0005868">
    <property type="term" value="C:cytoplasmic dynein complex"/>
    <property type="evidence" value="ECO:0007669"/>
    <property type="project" value="InterPro"/>
</dbReference>
<dbReference type="GO" id="GO:0045504">
    <property type="term" value="F:dynein heavy chain binding"/>
    <property type="evidence" value="ECO:0007669"/>
    <property type="project" value="InterPro"/>
</dbReference>